<dbReference type="Proteomes" id="UP000314294">
    <property type="component" value="Unassembled WGS sequence"/>
</dbReference>
<proteinExistence type="predicted"/>
<keyword evidence="3" id="KW-1185">Reference proteome</keyword>
<organism evidence="2 3">
    <name type="scientific">Liparis tanakae</name>
    <name type="common">Tanaka's snailfish</name>
    <dbReference type="NCBI Taxonomy" id="230148"/>
    <lineage>
        <taxon>Eukaryota</taxon>
        <taxon>Metazoa</taxon>
        <taxon>Chordata</taxon>
        <taxon>Craniata</taxon>
        <taxon>Vertebrata</taxon>
        <taxon>Euteleostomi</taxon>
        <taxon>Actinopterygii</taxon>
        <taxon>Neopterygii</taxon>
        <taxon>Teleostei</taxon>
        <taxon>Neoteleostei</taxon>
        <taxon>Acanthomorphata</taxon>
        <taxon>Eupercaria</taxon>
        <taxon>Perciformes</taxon>
        <taxon>Cottioidei</taxon>
        <taxon>Cottales</taxon>
        <taxon>Liparidae</taxon>
        <taxon>Liparis</taxon>
    </lineage>
</organism>
<feature type="region of interest" description="Disordered" evidence="1">
    <location>
        <begin position="65"/>
        <end position="130"/>
    </location>
</feature>
<reference evidence="2 3" key="1">
    <citation type="submission" date="2019-03" db="EMBL/GenBank/DDBJ databases">
        <title>First draft genome of Liparis tanakae, snailfish: a comprehensive survey of snailfish specific genes.</title>
        <authorList>
            <person name="Kim W."/>
            <person name="Song I."/>
            <person name="Jeong J.-H."/>
            <person name="Kim D."/>
            <person name="Kim S."/>
            <person name="Ryu S."/>
            <person name="Song J.Y."/>
            <person name="Lee S.K."/>
        </authorList>
    </citation>
    <scope>NUCLEOTIDE SEQUENCE [LARGE SCALE GENOMIC DNA]</scope>
    <source>
        <tissue evidence="2">Muscle</tissue>
    </source>
</reference>
<sequence length="130" mass="14103">MALRFWESSRETDQRGLLGDMESERRSPEVIFGAHLATDTRGIGCPCRAGGLLRGRVGGLPVARLRPFPDTSHHSFVAGDPLRPSAHPPRPRSAPGDELTAPRTRLPGRSGAATQSDRTGEELEPSFDCF</sequence>
<feature type="region of interest" description="Disordered" evidence="1">
    <location>
        <begin position="1"/>
        <end position="25"/>
    </location>
</feature>
<evidence type="ECO:0000256" key="1">
    <source>
        <dbReference type="SAM" id="MobiDB-lite"/>
    </source>
</evidence>
<comment type="caution">
    <text evidence="2">The sequence shown here is derived from an EMBL/GenBank/DDBJ whole genome shotgun (WGS) entry which is preliminary data.</text>
</comment>
<dbReference type="AlphaFoldDB" id="A0A4Z2G4S7"/>
<dbReference type="EMBL" id="SRLO01000691">
    <property type="protein sequence ID" value="TNN48576.1"/>
    <property type="molecule type" value="Genomic_DNA"/>
</dbReference>
<protein>
    <submittedName>
        <fullName evidence="2">Uncharacterized protein</fullName>
    </submittedName>
</protein>
<evidence type="ECO:0000313" key="2">
    <source>
        <dbReference type="EMBL" id="TNN48576.1"/>
    </source>
</evidence>
<accession>A0A4Z2G4S7</accession>
<gene>
    <name evidence="2" type="ORF">EYF80_041228</name>
</gene>
<name>A0A4Z2G4S7_9TELE</name>
<evidence type="ECO:0000313" key="3">
    <source>
        <dbReference type="Proteomes" id="UP000314294"/>
    </source>
</evidence>